<dbReference type="OMA" id="CSESHGD"/>
<organism evidence="2 3">
    <name type="scientific">Thalassiosira oceanica</name>
    <name type="common">Marine diatom</name>
    <dbReference type="NCBI Taxonomy" id="159749"/>
    <lineage>
        <taxon>Eukaryota</taxon>
        <taxon>Sar</taxon>
        <taxon>Stramenopiles</taxon>
        <taxon>Ochrophyta</taxon>
        <taxon>Bacillariophyta</taxon>
        <taxon>Coscinodiscophyceae</taxon>
        <taxon>Thalassiosirophycidae</taxon>
        <taxon>Thalassiosirales</taxon>
        <taxon>Thalassiosiraceae</taxon>
        <taxon>Thalassiosira</taxon>
    </lineage>
</organism>
<proteinExistence type="predicted"/>
<dbReference type="OrthoDB" id="44887at2759"/>
<sequence length="295" mass="34085">MVGGRTSQFARLRLHHQRISIRRRPLRYNTNRHLSHKPTSHHHGKQVDSFNAEKITTEHDDSYHARIADSFRKYHSSQTPVILRGLARGCDAYYFWRSIDYWRAAVDPEAPVDVELGLYNSGNRIPMRFADYLNYLEEAKEGAKSGETAYLAQNEVFREVLKDLQIPRFCEDPTLSVGEGKLHHTMLWLGPKGTVSPLHFDPMDNILIQLVGSKRVRLFSPDSTQHLYAGNDGNQYNTSAVDIERPDLDKYPLFQEALPALDCELDEGDSLFIPRKWWHHVRSVTMSASANVWWR</sequence>
<dbReference type="PANTHER" id="PTHR12461">
    <property type="entry name" value="HYPOXIA-INDUCIBLE FACTOR 1 ALPHA INHIBITOR-RELATED"/>
    <property type="match status" value="1"/>
</dbReference>
<dbReference type="eggNOG" id="KOG2132">
    <property type="taxonomic scope" value="Eukaryota"/>
</dbReference>
<gene>
    <name evidence="2" type="ORF">THAOC_17137</name>
</gene>
<accession>K0SBE8</accession>
<evidence type="ECO:0000313" key="3">
    <source>
        <dbReference type="Proteomes" id="UP000266841"/>
    </source>
</evidence>
<dbReference type="SMART" id="SM00558">
    <property type="entry name" value="JmjC"/>
    <property type="match status" value="1"/>
</dbReference>
<dbReference type="Proteomes" id="UP000266841">
    <property type="component" value="Unassembled WGS sequence"/>
</dbReference>
<dbReference type="Gene3D" id="2.60.120.650">
    <property type="entry name" value="Cupin"/>
    <property type="match status" value="1"/>
</dbReference>
<feature type="domain" description="JmjC" evidence="1">
    <location>
        <begin position="114"/>
        <end position="295"/>
    </location>
</feature>
<dbReference type="AlphaFoldDB" id="K0SBE8"/>
<evidence type="ECO:0000313" key="2">
    <source>
        <dbReference type="EMBL" id="EJK62254.1"/>
    </source>
</evidence>
<dbReference type="EMBL" id="AGNL01019008">
    <property type="protein sequence ID" value="EJK62254.1"/>
    <property type="molecule type" value="Genomic_DNA"/>
</dbReference>
<dbReference type="PROSITE" id="PS51184">
    <property type="entry name" value="JMJC"/>
    <property type="match status" value="1"/>
</dbReference>
<reference evidence="2 3" key="1">
    <citation type="journal article" date="2012" name="Genome Biol.">
        <title>Genome and low-iron response of an oceanic diatom adapted to chronic iron limitation.</title>
        <authorList>
            <person name="Lommer M."/>
            <person name="Specht M."/>
            <person name="Roy A.S."/>
            <person name="Kraemer L."/>
            <person name="Andreson R."/>
            <person name="Gutowska M.A."/>
            <person name="Wolf J."/>
            <person name="Bergner S.V."/>
            <person name="Schilhabel M.B."/>
            <person name="Klostermeier U.C."/>
            <person name="Beiko R.G."/>
            <person name="Rosenstiel P."/>
            <person name="Hippler M."/>
            <person name="Laroche J."/>
        </authorList>
    </citation>
    <scope>NUCLEOTIDE SEQUENCE [LARGE SCALE GENOMIC DNA]</scope>
    <source>
        <strain evidence="2 3">CCMP1005</strain>
    </source>
</reference>
<comment type="caution">
    <text evidence="2">The sequence shown here is derived from an EMBL/GenBank/DDBJ whole genome shotgun (WGS) entry which is preliminary data.</text>
</comment>
<dbReference type="PANTHER" id="PTHR12461:SF105">
    <property type="entry name" value="HYPOXIA-INDUCIBLE FACTOR 1-ALPHA INHIBITOR"/>
    <property type="match status" value="1"/>
</dbReference>
<protein>
    <recommendedName>
        <fullName evidence="1">JmjC domain-containing protein</fullName>
    </recommendedName>
</protein>
<dbReference type="InterPro" id="IPR003347">
    <property type="entry name" value="JmjC_dom"/>
</dbReference>
<name>K0SBE8_THAOC</name>
<dbReference type="InterPro" id="IPR041667">
    <property type="entry name" value="Cupin_8"/>
</dbReference>
<dbReference type="SUPFAM" id="SSF51197">
    <property type="entry name" value="Clavaminate synthase-like"/>
    <property type="match status" value="1"/>
</dbReference>
<keyword evidence="3" id="KW-1185">Reference proteome</keyword>
<evidence type="ECO:0000259" key="1">
    <source>
        <dbReference type="PROSITE" id="PS51184"/>
    </source>
</evidence>
<dbReference type="Pfam" id="PF13621">
    <property type="entry name" value="Cupin_8"/>
    <property type="match status" value="1"/>
</dbReference>